<dbReference type="PANTHER" id="PTHR24256">
    <property type="entry name" value="TRYPTASE-RELATED"/>
    <property type="match status" value="1"/>
</dbReference>
<dbReference type="OrthoDB" id="6744641at2759"/>
<evidence type="ECO:0000313" key="4">
    <source>
        <dbReference type="EMBL" id="KAF7274680.1"/>
    </source>
</evidence>
<comment type="caution">
    <text evidence="4">The sequence shown here is derived from an EMBL/GenBank/DDBJ whole genome shotgun (WGS) entry which is preliminary data.</text>
</comment>
<evidence type="ECO:0000256" key="2">
    <source>
        <dbReference type="ARBA" id="ARBA00024195"/>
    </source>
</evidence>
<dbReference type="PROSITE" id="PS50240">
    <property type="entry name" value="TRYPSIN_DOM"/>
    <property type="match status" value="1"/>
</dbReference>
<dbReference type="AlphaFoldDB" id="A0A834MC99"/>
<dbReference type="Proteomes" id="UP000625711">
    <property type="component" value="Unassembled WGS sequence"/>
</dbReference>
<keyword evidence="5" id="KW-1185">Reference proteome</keyword>
<reference evidence="4" key="1">
    <citation type="submission" date="2020-08" db="EMBL/GenBank/DDBJ databases">
        <title>Genome sequencing and assembly of the red palm weevil Rhynchophorus ferrugineus.</title>
        <authorList>
            <person name="Dias G.B."/>
            <person name="Bergman C.M."/>
            <person name="Manee M."/>
        </authorList>
    </citation>
    <scope>NUCLEOTIDE SEQUENCE</scope>
    <source>
        <strain evidence="4">AA-2017</strain>
        <tissue evidence="4">Whole larva</tissue>
    </source>
</reference>
<proteinExistence type="inferred from homology"/>
<sequence length="196" mass="22151">MGKYYNKYKDRRDEVTVQYSKVSHIEIQPDYRGEIQNLRSDIAILKVQSPFAISHLVQPVCFTGSDNFNLGPSSGVITGWSEPSDVVKELEVSYYNAKDCNVHFNNDFFEKYFTNDKICGKHNIEQGIALCAGISGAGMVYKHPETGRFFIYGVVTISDIEREGPGKLCSKNNSFLGTKLNFKLICTSITYNMRTQ</sequence>
<organism evidence="4 5">
    <name type="scientific">Rhynchophorus ferrugineus</name>
    <name type="common">Red palm weevil</name>
    <name type="synonym">Curculio ferrugineus</name>
    <dbReference type="NCBI Taxonomy" id="354439"/>
    <lineage>
        <taxon>Eukaryota</taxon>
        <taxon>Metazoa</taxon>
        <taxon>Ecdysozoa</taxon>
        <taxon>Arthropoda</taxon>
        <taxon>Hexapoda</taxon>
        <taxon>Insecta</taxon>
        <taxon>Pterygota</taxon>
        <taxon>Neoptera</taxon>
        <taxon>Endopterygota</taxon>
        <taxon>Coleoptera</taxon>
        <taxon>Polyphaga</taxon>
        <taxon>Cucujiformia</taxon>
        <taxon>Curculionidae</taxon>
        <taxon>Dryophthorinae</taxon>
        <taxon>Rhynchophorus</taxon>
    </lineage>
</organism>
<keyword evidence="1" id="KW-1015">Disulfide bond</keyword>
<comment type="similarity">
    <text evidence="2">Belongs to the peptidase S1 family. CLIP subfamily.</text>
</comment>
<evidence type="ECO:0000313" key="5">
    <source>
        <dbReference type="Proteomes" id="UP000625711"/>
    </source>
</evidence>
<dbReference type="InterPro" id="IPR051487">
    <property type="entry name" value="Ser/Thr_Proteases_Immune/Dev"/>
</dbReference>
<dbReference type="EMBL" id="JAACXV010012406">
    <property type="protein sequence ID" value="KAF7274680.1"/>
    <property type="molecule type" value="Genomic_DNA"/>
</dbReference>
<dbReference type="InterPro" id="IPR001254">
    <property type="entry name" value="Trypsin_dom"/>
</dbReference>
<dbReference type="GO" id="GO:0004252">
    <property type="term" value="F:serine-type endopeptidase activity"/>
    <property type="evidence" value="ECO:0007669"/>
    <property type="project" value="InterPro"/>
</dbReference>
<gene>
    <name evidence="4" type="ORF">GWI33_012661</name>
</gene>
<protein>
    <recommendedName>
        <fullName evidence="3">Peptidase S1 domain-containing protein</fullName>
    </recommendedName>
</protein>
<dbReference type="SUPFAM" id="SSF50494">
    <property type="entry name" value="Trypsin-like serine proteases"/>
    <property type="match status" value="1"/>
</dbReference>
<accession>A0A834MC99</accession>
<name>A0A834MC99_RHYFE</name>
<dbReference type="SMART" id="SM00020">
    <property type="entry name" value="Tryp_SPc"/>
    <property type="match status" value="1"/>
</dbReference>
<dbReference type="InterPro" id="IPR009003">
    <property type="entry name" value="Peptidase_S1_PA"/>
</dbReference>
<dbReference type="GO" id="GO:0006508">
    <property type="term" value="P:proteolysis"/>
    <property type="evidence" value="ECO:0007669"/>
    <property type="project" value="InterPro"/>
</dbReference>
<evidence type="ECO:0000256" key="1">
    <source>
        <dbReference type="ARBA" id="ARBA00023157"/>
    </source>
</evidence>
<evidence type="ECO:0000259" key="3">
    <source>
        <dbReference type="PROSITE" id="PS50240"/>
    </source>
</evidence>
<dbReference type="InterPro" id="IPR043504">
    <property type="entry name" value="Peptidase_S1_PA_chymotrypsin"/>
</dbReference>
<dbReference type="Gene3D" id="2.40.10.10">
    <property type="entry name" value="Trypsin-like serine proteases"/>
    <property type="match status" value="1"/>
</dbReference>
<feature type="domain" description="Peptidase S1" evidence="3">
    <location>
        <begin position="1"/>
        <end position="173"/>
    </location>
</feature>
<dbReference type="Pfam" id="PF00089">
    <property type="entry name" value="Trypsin"/>
    <property type="match status" value="1"/>
</dbReference>